<dbReference type="Proteomes" id="UP000037696">
    <property type="component" value="Unassembled WGS sequence"/>
</dbReference>
<dbReference type="EMBL" id="LHQQ01000123">
    <property type="protein sequence ID" value="KOS41727.1"/>
    <property type="molecule type" value="Genomic_DNA"/>
</dbReference>
<comment type="caution">
    <text evidence="1">The sequence shown here is derived from an EMBL/GenBank/DDBJ whole genome shotgun (WGS) entry which is preliminary data.</text>
</comment>
<keyword evidence="2" id="KW-1185">Reference proteome</keyword>
<evidence type="ECO:0000313" key="1">
    <source>
        <dbReference type="EMBL" id="KOS41727.1"/>
    </source>
</evidence>
<sequence>MVFSGLCIYQSDILYIYIYIYWKSLGLGEEPKPDEAVNVQPCGYGVVTLTTSSSHPNIRFYISDLPLSPSPRLPI</sequence>
<reference evidence="1 2" key="1">
    <citation type="submission" date="2015-08" db="EMBL/GenBank/DDBJ databases">
        <title>Genome sequencing of Penicillium nordicum.</title>
        <authorList>
            <person name="Nguyen H.D."/>
            <person name="Seifert K.A."/>
        </authorList>
    </citation>
    <scope>NUCLEOTIDE SEQUENCE [LARGE SCALE GENOMIC DNA]</scope>
    <source>
        <strain evidence="1 2">DAOMC 185683</strain>
    </source>
</reference>
<proteinExistence type="predicted"/>
<gene>
    <name evidence="1" type="ORF">ACN38_g7380</name>
</gene>
<accession>A0A0M8P1P8</accession>
<evidence type="ECO:0000313" key="2">
    <source>
        <dbReference type="Proteomes" id="UP000037696"/>
    </source>
</evidence>
<organism evidence="1 2">
    <name type="scientific">Penicillium nordicum</name>
    <dbReference type="NCBI Taxonomy" id="229535"/>
    <lineage>
        <taxon>Eukaryota</taxon>
        <taxon>Fungi</taxon>
        <taxon>Dikarya</taxon>
        <taxon>Ascomycota</taxon>
        <taxon>Pezizomycotina</taxon>
        <taxon>Eurotiomycetes</taxon>
        <taxon>Eurotiomycetidae</taxon>
        <taxon>Eurotiales</taxon>
        <taxon>Aspergillaceae</taxon>
        <taxon>Penicillium</taxon>
    </lineage>
</organism>
<protein>
    <submittedName>
        <fullName evidence="1">Uncharacterized protein</fullName>
    </submittedName>
</protein>
<dbReference type="AlphaFoldDB" id="A0A0M8P1P8"/>
<name>A0A0M8P1P8_9EURO</name>